<dbReference type="Proteomes" id="UP000312512">
    <property type="component" value="Unassembled WGS sequence"/>
</dbReference>
<dbReference type="OrthoDB" id="3638073at2"/>
<sequence length="73" mass="8444">MPDDLRYREIKTKLTARSSRALGELAARTNLSEVDIVNRALQIYAYVEAEQAAGRQILTHDEREGETHVLRWF</sequence>
<organism evidence="1 2">
    <name type="scientific">Nonomuraea phyllanthi</name>
    <dbReference type="NCBI Taxonomy" id="2219224"/>
    <lineage>
        <taxon>Bacteria</taxon>
        <taxon>Bacillati</taxon>
        <taxon>Actinomycetota</taxon>
        <taxon>Actinomycetes</taxon>
        <taxon>Streptosporangiales</taxon>
        <taxon>Streptosporangiaceae</taxon>
        <taxon>Nonomuraea</taxon>
    </lineage>
</organism>
<proteinExistence type="predicted"/>
<evidence type="ECO:0000313" key="2">
    <source>
        <dbReference type="Proteomes" id="UP000312512"/>
    </source>
</evidence>
<dbReference type="AlphaFoldDB" id="A0A5C4V6T6"/>
<gene>
    <name evidence="1" type="ORF">FH608_046285</name>
</gene>
<name>A0A5C4V6T6_9ACTN</name>
<accession>A0A5C4V6T6</accession>
<dbReference type="EMBL" id="VDLX02000028">
    <property type="protein sequence ID" value="KAB8186904.1"/>
    <property type="molecule type" value="Genomic_DNA"/>
</dbReference>
<comment type="caution">
    <text evidence="1">The sequence shown here is derived from an EMBL/GenBank/DDBJ whole genome shotgun (WGS) entry which is preliminary data.</text>
</comment>
<evidence type="ECO:0008006" key="3">
    <source>
        <dbReference type="Google" id="ProtNLM"/>
    </source>
</evidence>
<dbReference type="RefSeq" id="WP_139637568.1">
    <property type="nucleotide sequence ID" value="NZ_VDLX02000028.1"/>
</dbReference>
<keyword evidence="2" id="KW-1185">Reference proteome</keyword>
<evidence type="ECO:0000313" key="1">
    <source>
        <dbReference type="EMBL" id="KAB8186904.1"/>
    </source>
</evidence>
<protein>
    <recommendedName>
        <fullName evidence="3">CopG family transcriptional regulator</fullName>
    </recommendedName>
</protein>
<reference evidence="1 2" key="1">
    <citation type="submission" date="2019-10" db="EMBL/GenBank/DDBJ databases">
        <title>Nonomuraea sp. nov., isolated from Phyllanthus amarus.</title>
        <authorList>
            <person name="Klykleung N."/>
            <person name="Tanasupawat S."/>
        </authorList>
    </citation>
    <scope>NUCLEOTIDE SEQUENCE [LARGE SCALE GENOMIC DNA]</scope>
    <source>
        <strain evidence="1 2">PA1-10</strain>
    </source>
</reference>